<proteinExistence type="predicted"/>
<gene>
    <name evidence="1" type="ORF">BCR32DRAFT_7274</name>
</gene>
<sequence>MSNLKVVLKTNSPFVRKSNKRKKKPNYLDELVPFFKKFMKDHPDAANYKMEYNIIEVLYPESKSTDGFDIWFTQENSDLKNIHLIQINIPVFLGNEKTYQDFITKLRKFIDDSDRVKYERSTQQEFEELIKELYSSPLKHEFHLYINEFQNFVNNPDEKNYEYAIQNLERLVKYINDQREKNADYFIGPRIIEKLENFIKNRKKNEYLIKVKHMSIENKLETKLLPFKRINKIGNDYYIVYNIYFPLFEMKSGKFYGSKLVICKKK</sequence>
<evidence type="ECO:0000313" key="1">
    <source>
        <dbReference type="EMBL" id="ORX87247.1"/>
    </source>
</evidence>
<organism evidence="1 2">
    <name type="scientific">Anaeromyces robustus</name>
    <dbReference type="NCBI Taxonomy" id="1754192"/>
    <lineage>
        <taxon>Eukaryota</taxon>
        <taxon>Fungi</taxon>
        <taxon>Fungi incertae sedis</taxon>
        <taxon>Chytridiomycota</taxon>
        <taxon>Chytridiomycota incertae sedis</taxon>
        <taxon>Neocallimastigomycetes</taxon>
        <taxon>Neocallimastigales</taxon>
        <taxon>Neocallimastigaceae</taxon>
        <taxon>Anaeromyces</taxon>
    </lineage>
</organism>
<reference evidence="1 2" key="1">
    <citation type="submission" date="2016-08" db="EMBL/GenBank/DDBJ databases">
        <title>A Parts List for Fungal Cellulosomes Revealed by Comparative Genomics.</title>
        <authorList>
            <consortium name="DOE Joint Genome Institute"/>
            <person name="Haitjema C.H."/>
            <person name="Gilmore S.P."/>
            <person name="Henske J.K."/>
            <person name="Solomon K.V."/>
            <person name="De Groot R."/>
            <person name="Kuo A."/>
            <person name="Mondo S.J."/>
            <person name="Salamov A.A."/>
            <person name="Labutti K."/>
            <person name="Zhao Z."/>
            <person name="Chiniquy J."/>
            <person name="Barry K."/>
            <person name="Brewer H.M."/>
            <person name="Purvine S.O."/>
            <person name="Wright A.T."/>
            <person name="Boxma B."/>
            <person name="Van Alen T."/>
            <person name="Hackstein J.H."/>
            <person name="Baker S.E."/>
            <person name="Grigoriev I.V."/>
            <person name="O'Malley M.A."/>
        </authorList>
    </citation>
    <scope>NUCLEOTIDE SEQUENCE [LARGE SCALE GENOMIC DNA]</scope>
    <source>
        <strain evidence="1 2">S4</strain>
    </source>
</reference>
<dbReference type="AlphaFoldDB" id="A0A1Y1XNB1"/>
<dbReference type="Proteomes" id="UP000193944">
    <property type="component" value="Unassembled WGS sequence"/>
</dbReference>
<name>A0A1Y1XNB1_9FUNG</name>
<evidence type="ECO:0000313" key="2">
    <source>
        <dbReference type="Proteomes" id="UP000193944"/>
    </source>
</evidence>
<comment type="caution">
    <text evidence="1">The sequence shown here is derived from an EMBL/GenBank/DDBJ whole genome shotgun (WGS) entry which is preliminary data.</text>
</comment>
<keyword evidence="2" id="KW-1185">Reference proteome</keyword>
<reference evidence="1 2" key="2">
    <citation type="submission" date="2016-08" db="EMBL/GenBank/DDBJ databases">
        <title>Pervasive Adenine N6-methylation of Active Genes in Fungi.</title>
        <authorList>
            <consortium name="DOE Joint Genome Institute"/>
            <person name="Mondo S.J."/>
            <person name="Dannebaum R.O."/>
            <person name="Kuo R.C."/>
            <person name="Labutti K."/>
            <person name="Haridas S."/>
            <person name="Kuo A."/>
            <person name="Salamov A."/>
            <person name="Ahrendt S.R."/>
            <person name="Lipzen A."/>
            <person name="Sullivan W."/>
            <person name="Andreopoulos W.B."/>
            <person name="Clum A."/>
            <person name="Lindquist E."/>
            <person name="Daum C."/>
            <person name="Ramamoorthy G.K."/>
            <person name="Gryganskyi A."/>
            <person name="Culley D."/>
            <person name="Magnuson J.K."/>
            <person name="James T.Y."/>
            <person name="O'Malley M.A."/>
            <person name="Stajich J.E."/>
            <person name="Spatafora J.W."/>
            <person name="Visel A."/>
            <person name="Grigoriev I.V."/>
        </authorList>
    </citation>
    <scope>NUCLEOTIDE SEQUENCE [LARGE SCALE GENOMIC DNA]</scope>
    <source>
        <strain evidence="1 2">S4</strain>
    </source>
</reference>
<protein>
    <submittedName>
        <fullName evidence="1">Uncharacterized protein</fullName>
    </submittedName>
</protein>
<dbReference type="EMBL" id="MCFG01000011">
    <property type="protein sequence ID" value="ORX87247.1"/>
    <property type="molecule type" value="Genomic_DNA"/>
</dbReference>
<accession>A0A1Y1XNB1</accession>